<dbReference type="OrthoDB" id="2503127at2759"/>
<evidence type="ECO:0000256" key="1">
    <source>
        <dbReference type="SAM" id="MobiDB-lite"/>
    </source>
</evidence>
<evidence type="ECO:0000313" key="2">
    <source>
        <dbReference type="EMBL" id="PLW36918.1"/>
    </source>
</evidence>
<keyword evidence="3" id="KW-1185">Reference proteome</keyword>
<sequence length="72" mass="8027">MVIDHSQTPRPSEFSHNPPLSHSRHNPEGGFLKEIAKIFAHPNSNGSIFIQADKVKTSTPLLAIEKIAHFAW</sequence>
<name>A0A2N5UGR3_9BASI</name>
<feature type="region of interest" description="Disordered" evidence="1">
    <location>
        <begin position="1"/>
        <end position="28"/>
    </location>
</feature>
<dbReference type="AlphaFoldDB" id="A0A2N5UGR3"/>
<reference evidence="2 3" key="1">
    <citation type="submission" date="2017-11" db="EMBL/GenBank/DDBJ databases">
        <title>De novo assembly and phasing of dikaryotic genomes from two isolates of Puccinia coronata f. sp. avenae, the causal agent of oat crown rust.</title>
        <authorList>
            <person name="Miller M.E."/>
            <person name="Zhang Y."/>
            <person name="Omidvar V."/>
            <person name="Sperschneider J."/>
            <person name="Schwessinger B."/>
            <person name="Raley C."/>
            <person name="Palmer J.M."/>
            <person name="Garnica D."/>
            <person name="Upadhyaya N."/>
            <person name="Rathjen J."/>
            <person name="Taylor J.M."/>
            <person name="Park R.F."/>
            <person name="Dodds P.N."/>
            <person name="Hirsch C.D."/>
            <person name="Kianian S.F."/>
            <person name="Figueroa M."/>
        </authorList>
    </citation>
    <scope>NUCLEOTIDE SEQUENCE [LARGE SCALE GENOMIC DNA]</scope>
    <source>
        <strain evidence="2">12NC29</strain>
    </source>
</reference>
<dbReference type="EMBL" id="PGCJ01000231">
    <property type="protein sequence ID" value="PLW36918.1"/>
    <property type="molecule type" value="Genomic_DNA"/>
</dbReference>
<accession>A0A2N5UGR3</accession>
<feature type="compositionally biased region" description="Polar residues" evidence="1">
    <location>
        <begin position="1"/>
        <end position="20"/>
    </location>
</feature>
<organism evidence="2 3">
    <name type="scientific">Puccinia coronata f. sp. avenae</name>
    <dbReference type="NCBI Taxonomy" id="200324"/>
    <lineage>
        <taxon>Eukaryota</taxon>
        <taxon>Fungi</taxon>
        <taxon>Dikarya</taxon>
        <taxon>Basidiomycota</taxon>
        <taxon>Pucciniomycotina</taxon>
        <taxon>Pucciniomycetes</taxon>
        <taxon>Pucciniales</taxon>
        <taxon>Pucciniaceae</taxon>
        <taxon>Puccinia</taxon>
    </lineage>
</organism>
<dbReference type="Proteomes" id="UP000235388">
    <property type="component" value="Unassembled WGS sequence"/>
</dbReference>
<protein>
    <submittedName>
        <fullName evidence="2">Uncharacterized protein</fullName>
    </submittedName>
</protein>
<evidence type="ECO:0000313" key="3">
    <source>
        <dbReference type="Proteomes" id="UP000235388"/>
    </source>
</evidence>
<proteinExistence type="predicted"/>
<gene>
    <name evidence="2" type="ORF">PCANC_21209</name>
</gene>
<comment type="caution">
    <text evidence="2">The sequence shown here is derived from an EMBL/GenBank/DDBJ whole genome shotgun (WGS) entry which is preliminary data.</text>
</comment>